<proteinExistence type="inferred from homology"/>
<evidence type="ECO:0000313" key="3">
    <source>
        <dbReference type="EMBL" id="UWP81432.1"/>
    </source>
</evidence>
<gene>
    <name evidence="3" type="ORF">Dfulv_40985</name>
</gene>
<name>A0ABY5VW19_9ACTN</name>
<sequence>MDRIDARQDFALYAPKTGEMPRGLPSWTMTVHVAMWSGPRNISTAMMRSFGTRADTTVVDEPLDAHYVAVTGIKWLGSVTNATSAIRSRCRSSGGGAAARRRPSSGGRRCVGRTAGASQSSFA</sequence>
<protein>
    <submittedName>
        <fullName evidence="3">Uncharacterized protein</fullName>
    </submittedName>
</protein>
<reference evidence="3" key="2">
    <citation type="submission" date="2022-09" db="EMBL/GenBank/DDBJ databases">
        <title>Biosynthetic gene clusters of Dactylosporangioum fulvum.</title>
        <authorList>
            <person name="Caradec T."/>
        </authorList>
    </citation>
    <scope>NUCLEOTIDE SEQUENCE</scope>
    <source>
        <strain evidence="3">NRRL B-16292</strain>
    </source>
</reference>
<dbReference type="PANTHER" id="PTHR42743:SF11">
    <property type="entry name" value="AMINODEOXYCHORISMATE LYASE"/>
    <property type="match status" value="1"/>
</dbReference>
<dbReference type="Pfam" id="PF19798">
    <property type="entry name" value="Sulfotransfer_5"/>
    <property type="match status" value="1"/>
</dbReference>
<dbReference type="EMBL" id="CP073720">
    <property type="protein sequence ID" value="UWP81432.1"/>
    <property type="molecule type" value="Genomic_DNA"/>
</dbReference>
<feature type="region of interest" description="Disordered" evidence="2">
    <location>
        <begin position="87"/>
        <end position="123"/>
    </location>
</feature>
<accession>A0ABY5VW19</accession>
<dbReference type="RefSeq" id="WP_259859197.1">
    <property type="nucleotide sequence ID" value="NZ_BAAAST010000002.1"/>
</dbReference>
<evidence type="ECO:0000256" key="1">
    <source>
        <dbReference type="ARBA" id="ARBA00009320"/>
    </source>
</evidence>
<reference evidence="3" key="1">
    <citation type="submission" date="2021-04" db="EMBL/GenBank/DDBJ databases">
        <authorList>
            <person name="Hartkoorn R.C."/>
            <person name="Beaudoing E."/>
            <person name="Hot D."/>
        </authorList>
    </citation>
    <scope>NUCLEOTIDE SEQUENCE</scope>
    <source>
        <strain evidence="3">NRRL B-16292</strain>
    </source>
</reference>
<dbReference type="Proteomes" id="UP001059617">
    <property type="component" value="Chromosome"/>
</dbReference>
<dbReference type="PANTHER" id="PTHR42743">
    <property type="entry name" value="AMINO-ACID AMINOTRANSFERASE"/>
    <property type="match status" value="1"/>
</dbReference>
<keyword evidence="4" id="KW-1185">Reference proteome</keyword>
<evidence type="ECO:0000256" key="2">
    <source>
        <dbReference type="SAM" id="MobiDB-lite"/>
    </source>
</evidence>
<evidence type="ECO:0000313" key="4">
    <source>
        <dbReference type="Proteomes" id="UP001059617"/>
    </source>
</evidence>
<comment type="similarity">
    <text evidence="1">Belongs to the class-IV pyridoxal-phosphate-dependent aminotransferase family.</text>
</comment>
<organism evidence="3 4">
    <name type="scientific">Dactylosporangium fulvum</name>
    <dbReference type="NCBI Taxonomy" id="53359"/>
    <lineage>
        <taxon>Bacteria</taxon>
        <taxon>Bacillati</taxon>
        <taxon>Actinomycetota</taxon>
        <taxon>Actinomycetes</taxon>
        <taxon>Micromonosporales</taxon>
        <taxon>Micromonosporaceae</taxon>
        <taxon>Dactylosporangium</taxon>
    </lineage>
</organism>
<dbReference type="InterPro" id="IPR050571">
    <property type="entry name" value="Class-IV_PLP-Dep_Aminotrnsfr"/>
</dbReference>